<feature type="transmembrane region" description="Helical" evidence="1">
    <location>
        <begin position="12"/>
        <end position="31"/>
    </location>
</feature>
<evidence type="ECO:0000256" key="1">
    <source>
        <dbReference type="SAM" id="Phobius"/>
    </source>
</evidence>
<keyword evidence="3" id="KW-1185">Reference proteome</keyword>
<accession>U6SUU5</accession>
<dbReference type="PATRIC" id="fig|1188261.3.peg.1059"/>
<evidence type="ECO:0000313" key="2">
    <source>
        <dbReference type="EMBL" id="ERN54416.1"/>
    </source>
</evidence>
<keyword evidence="1" id="KW-1133">Transmembrane helix</keyword>
<comment type="caution">
    <text evidence="2">The sequence shown here is derived from an EMBL/GenBank/DDBJ whole genome shotgun (WGS) entry which is preliminary data.</text>
</comment>
<evidence type="ECO:0000313" key="3">
    <source>
        <dbReference type="Proteomes" id="UP000017170"/>
    </source>
</evidence>
<dbReference type="EMBL" id="ATAE01000008">
    <property type="protein sequence ID" value="ERN54416.1"/>
    <property type="molecule type" value="Genomic_DNA"/>
</dbReference>
<dbReference type="Proteomes" id="UP000017170">
    <property type="component" value="Unassembled WGS sequence"/>
</dbReference>
<proteinExistence type="predicted"/>
<organism evidence="2 3">
    <name type="scientific">Alkalihalophilus marmarensis DSM 21297</name>
    <dbReference type="NCBI Taxonomy" id="1188261"/>
    <lineage>
        <taxon>Bacteria</taxon>
        <taxon>Bacillati</taxon>
        <taxon>Bacillota</taxon>
        <taxon>Bacilli</taxon>
        <taxon>Bacillales</taxon>
        <taxon>Bacillaceae</taxon>
        <taxon>Alkalihalophilus</taxon>
    </lineage>
</organism>
<sequence length="180" mass="20775">MNLFFDLTWTVFPFILAIAAVLGLTILFSMFIKNRYVLGAAVGLIVLSGIIIVNQAPYPSFSAEFSNHINQNSTIDKIEISAYTTAGDHDDEGISITVFEEDTIERILSDLDQMTLKETRHYEHPLEYSITFFITNEIGDRQYQTKTTTYYMNETYFDQYEITSDSNHLQTIEHLFNKIR</sequence>
<keyword evidence="1" id="KW-0472">Membrane</keyword>
<name>U6SUU5_9BACI</name>
<gene>
    <name evidence="2" type="ORF">A33I_08325</name>
</gene>
<keyword evidence="1" id="KW-0812">Transmembrane</keyword>
<reference evidence="2 3" key="1">
    <citation type="journal article" date="2013" name="Genome Announc.">
        <title>Genome Sequence of the Extreme Obligate Alkaliphile Bacillus marmarensis Strain DSM 21297.</title>
        <authorList>
            <person name="Wernick D.G."/>
            <person name="Choi K.Y."/>
            <person name="Tat C.A."/>
            <person name="Lafontaine Rivera J.G."/>
            <person name="Liao J.C."/>
        </authorList>
    </citation>
    <scope>NUCLEOTIDE SEQUENCE [LARGE SCALE GENOMIC DNA]</scope>
    <source>
        <strain evidence="2 3">DSM 21297</strain>
    </source>
</reference>
<dbReference type="AlphaFoldDB" id="U6SUU5"/>
<dbReference type="RefSeq" id="WP_022627384.1">
    <property type="nucleotide sequence ID" value="NZ_ATAE01000008.1"/>
</dbReference>
<protein>
    <submittedName>
        <fullName evidence="2">Uncharacterized protein</fullName>
    </submittedName>
</protein>
<feature type="transmembrane region" description="Helical" evidence="1">
    <location>
        <begin position="36"/>
        <end position="53"/>
    </location>
</feature>